<dbReference type="Proteomes" id="UP000193560">
    <property type="component" value="Unassembled WGS sequence"/>
</dbReference>
<feature type="region of interest" description="Disordered" evidence="1">
    <location>
        <begin position="125"/>
        <end position="161"/>
    </location>
</feature>
<comment type="caution">
    <text evidence="2">The sequence shown here is derived from an EMBL/GenBank/DDBJ whole genome shotgun (WGS) entry which is preliminary data.</text>
</comment>
<keyword evidence="3" id="KW-1185">Reference proteome</keyword>
<reference evidence="2 3" key="1">
    <citation type="submission" date="2016-07" db="EMBL/GenBank/DDBJ databases">
        <title>Pervasive Adenine N6-methylation of Active Genes in Fungi.</title>
        <authorList>
            <consortium name="DOE Joint Genome Institute"/>
            <person name="Mondo S.J."/>
            <person name="Dannebaum R.O."/>
            <person name="Kuo R.C."/>
            <person name="Labutti K."/>
            <person name="Haridas S."/>
            <person name="Kuo A."/>
            <person name="Salamov A."/>
            <person name="Ahrendt S.R."/>
            <person name="Lipzen A."/>
            <person name="Sullivan W."/>
            <person name="Andreopoulos W.B."/>
            <person name="Clum A."/>
            <person name="Lindquist E."/>
            <person name="Daum C."/>
            <person name="Ramamoorthy G.K."/>
            <person name="Gryganskyi A."/>
            <person name="Culley D."/>
            <person name="Magnuson J.K."/>
            <person name="James T.Y."/>
            <person name="O'Malley M.A."/>
            <person name="Stajich J.E."/>
            <person name="Spatafora J.W."/>
            <person name="Visel A."/>
            <person name="Grigoriev I.V."/>
        </authorList>
    </citation>
    <scope>NUCLEOTIDE SEQUENCE [LARGE SCALE GENOMIC DNA]</scope>
    <source>
        <strain evidence="2 3">NRRL 1336</strain>
    </source>
</reference>
<organism evidence="2 3">
    <name type="scientific">Absidia repens</name>
    <dbReference type="NCBI Taxonomy" id="90262"/>
    <lineage>
        <taxon>Eukaryota</taxon>
        <taxon>Fungi</taxon>
        <taxon>Fungi incertae sedis</taxon>
        <taxon>Mucoromycota</taxon>
        <taxon>Mucoromycotina</taxon>
        <taxon>Mucoromycetes</taxon>
        <taxon>Mucorales</taxon>
        <taxon>Cunninghamellaceae</taxon>
        <taxon>Absidia</taxon>
    </lineage>
</organism>
<feature type="compositionally biased region" description="Polar residues" evidence="1">
    <location>
        <begin position="1"/>
        <end position="14"/>
    </location>
</feature>
<name>A0A1X2I7M5_9FUNG</name>
<dbReference type="AlphaFoldDB" id="A0A1X2I7M5"/>
<dbReference type="EMBL" id="MCGE01000023">
    <property type="protein sequence ID" value="ORZ10893.1"/>
    <property type="molecule type" value="Genomic_DNA"/>
</dbReference>
<protein>
    <submittedName>
        <fullName evidence="2">Uncharacterized protein</fullName>
    </submittedName>
</protein>
<evidence type="ECO:0000313" key="2">
    <source>
        <dbReference type="EMBL" id="ORZ10893.1"/>
    </source>
</evidence>
<evidence type="ECO:0000313" key="3">
    <source>
        <dbReference type="Proteomes" id="UP000193560"/>
    </source>
</evidence>
<dbReference type="STRING" id="90262.A0A1X2I7M5"/>
<evidence type="ECO:0000256" key="1">
    <source>
        <dbReference type="SAM" id="MobiDB-lite"/>
    </source>
</evidence>
<proteinExistence type="predicted"/>
<sequence>FSSLASQDTTSSPRISPRAESYSSPIIPPQRSSSASSSPQLRQQYQHPKRSRSTSALASPQTSRLSHNASSSLQGVDEQQEMDDDDLFEFSKVIAMGKNVRNISEDIMANGMRLFNDFSTKMKNANADRMGQGPSSSTNAAQQHHHRQQLLPQQEQQPTDDGFLLSEAYI</sequence>
<feature type="compositionally biased region" description="Low complexity" evidence="1">
    <location>
        <begin position="21"/>
        <end position="44"/>
    </location>
</feature>
<feature type="region of interest" description="Disordered" evidence="1">
    <location>
        <begin position="1"/>
        <end position="84"/>
    </location>
</feature>
<feature type="compositionally biased region" description="Polar residues" evidence="1">
    <location>
        <begin position="53"/>
        <end position="74"/>
    </location>
</feature>
<accession>A0A1X2I7M5</accession>
<feature type="non-terminal residue" evidence="2">
    <location>
        <position position="1"/>
    </location>
</feature>
<gene>
    <name evidence="2" type="ORF">BCR42DRAFT_108565</name>
</gene>
<dbReference type="OrthoDB" id="2418056at2759"/>